<evidence type="ECO:0000256" key="3">
    <source>
        <dbReference type="ARBA" id="ARBA00022723"/>
    </source>
</evidence>
<dbReference type="Pfam" id="PF00034">
    <property type="entry name" value="Cytochrom_C"/>
    <property type="match status" value="1"/>
</dbReference>
<evidence type="ECO:0000256" key="6">
    <source>
        <dbReference type="PROSITE-ProRule" id="PRU00433"/>
    </source>
</evidence>
<dbReference type="AlphaFoldDB" id="A0A7W7XX69"/>
<keyword evidence="4" id="KW-0249">Electron transport</keyword>
<dbReference type="SUPFAM" id="SSF46626">
    <property type="entry name" value="Cytochrome c"/>
    <property type="match status" value="1"/>
</dbReference>
<protein>
    <submittedName>
        <fullName evidence="8">Cytochrome c553</fullName>
    </submittedName>
</protein>
<keyword evidence="5 6" id="KW-0408">Iron</keyword>
<dbReference type="PANTHER" id="PTHR33751:SF9">
    <property type="entry name" value="CYTOCHROME C4"/>
    <property type="match status" value="1"/>
</dbReference>
<proteinExistence type="predicted"/>
<evidence type="ECO:0000256" key="4">
    <source>
        <dbReference type="ARBA" id="ARBA00022982"/>
    </source>
</evidence>
<evidence type="ECO:0000256" key="1">
    <source>
        <dbReference type="ARBA" id="ARBA00022448"/>
    </source>
</evidence>
<keyword evidence="3 6" id="KW-0479">Metal-binding</keyword>
<keyword evidence="1" id="KW-0813">Transport</keyword>
<evidence type="ECO:0000313" key="9">
    <source>
        <dbReference type="Proteomes" id="UP000519004"/>
    </source>
</evidence>
<keyword evidence="9" id="KW-1185">Reference proteome</keyword>
<dbReference type="InterPro" id="IPR036909">
    <property type="entry name" value="Cyt_c-like_dom_sf"/>
</dbReference>
<dbReference type="InterPro" id="IPR009056">
    <property type="entry name" value="Cyt_c-like_dom"/>
</dbReference>
<keyword evidence="2 6" id="KW-0349">Heme</keyword>
<dbReference type="PROSITE" id="PS51007">
    <property type="entry name" value="CYTC"/>
    <property type="match status" value="1"/>
</dbReference>
<dbReference type="RefSeq" id="WP_246416805.1">
    <property type="nucleotide sequence ID" value="NZ_JACHHX010000002.1"/>
</dbReference>
<dbReference type="GO" id="GO:0020037">
    <property type="term" value="F:heme binding"/>
    <property type="evidence" value="ECO:0007669"/>
    <property type="project" value="InterPro"/>
</dbReference>
<dbReference type="EMBL" id="JACHHX010000002">
    <property type="protein sequence ID" value="MBB5014423.1"/>
    <property type="molecule type" value="Genomic_DNA"/>
</dbReference>
<evidence type="ECO:0000256" key="2">
    <source>
        <dbReference type="ARBA" id="ARBA00022617"/>
    </source>
</evidence>
<feature type="domain" description="Cytochrome c" evidence="7">
    <location>
        <begin position="23"/>
        <end position="108"/>
    </location>
</feature>
<name>A0A7W7XX69_9GAMM</name>
<dbReference type="PANTHER" id="PTHR33751">
    <property type="entry name" value="CBB3-TYPE CYTOCHROME C OXIDASE SUBUNIT FIXP"/>
    <property type="match status" value="1"/>
</dbReference>
<dbReference type="PROSITE" id="PS51257">
    <property type="entry name" value="PROKAR_LIPOPROTEIN"/>
    <property type="match status" value="1"/>
</dbReference>
<gene>
    <name evidence="8" type="ORF">HNQ58_000297</name>
</gene>
<reference evidence="8 9" key="1">
    <citation type="submission" date="2020-08" db="EMBL/GenBank/DDBJ databases">
        <title>Genomic Encyclopedia of Type Strains, Phase IV (KMG-IV): sequencing the most valuable type-strain genomes for metagenomic binning, comparative biology and taxonomic classification.</title>
        <authorList>
            <person name="Goeker M."/>
        </authorList>
    </citation>
    <scope>NUCLEOTIDE SEQUENCE [LARGE SCALE GENOMIC DNA]</scope>
    <source>
        <strain evidence="8 9">DSM 25897</strain>
    </source>
</reference>
<evidence type="ECO:0000313" key="8">
    <source>
        <dbReference type="EMBL" id="MBB5014423.1"/>
    </source>
</evidence>
<dbReference type="GO" id="GO:0046872">
    <property type="term" value="F:metal ion binding"/>
    <property type="evidence" value="ECO:0007669"/>
    <property type="project" value="UniProtKB-KW"/>
</dbReference>
<sequence length="117" mass="11929">MTRHALAALTALALSACSTEPPPNAAVGMAADVARPAKLGLCVACHGDTGISRIPGTPHIAGQDEIYLRKALTEYRDGRRHGGPMNAAAGGLSAADIDALAAWYAAQRWPAAAEGTP</sequence>
<dbReference type="GO" id="GO:0009055">
    <property type="term" value="F:electron transfer activity"/>
    <property type="evidence" value="ECO:0007669"/>
    <property type="project" value="InterPro"/>
</dbReference>
<evidence type="ECO:0000259" key="7">
    <source>
        <dbReference type="PROSITE" id="PS51007"/>
    </source>
</evidence>
<accession>A0A7W7XX69</accession>
<dbReference type="Proteomes" id="UP000519004">
    <property type="component" value="Unassembled WGS sequence"/>
</dbReference>
<evidence type="ECO:0000256" key="5">
    <source>
        <dbReference type="ARBA" id="ARBA00023004"/>
    </source>
</evidence>
<dbReference type="InterPro" id="IPR050597">
    <property type="entry name" value="Cytochrome_c_Oxidase_Subunit"/>
</dbReference>
<comment type="caution">
    <text evidence="8">The sequence shown here is derived from an EMBL/GenBank/DDBJ whole genome shotgun (WGS) entry which is preliminary data.</text>
</comment>
<dbReference type="Gene3D" id="1.10.760.10">
    <property type="entry name" value="Cytochrome c-like domain"/>
    <property type="match status" value="1"/>
</dbReference>
<organism evidence="8 9">
    <name type="scientific">Rehaibacterium terrae</name>
    <dbReference type="NCBI Taxonomy" id="1341696"/>
    <lineage>
        <taxon>Bacteria</taxon>
        <taxon>Pseudomonadati</taxon>
        <taxon>Pseudomonadota</taxon>
        <taxon>Gammaproteobacteria</taxon>
        <taxon>Lysobacterales</taxon>
        <taxon>Lysobacteraceae</taxon>
        <taxon>Rehaibacterium</taxon>
    </lineage>
</organism>